<dbReference type="GO" id="GO:0004252">
    <property type="term" value="F:serine-type endopeptidase activity"/>
    <property type="evidence" value="ECO:0007669"/>
    <property type="project" value="InterPro"/>
</dbReference>
<dbReference type="AlphaFoldDB" id="A0A375YTI0"/>
<dbReference type="Pfam" id="PF13365">
    <property type="entry name" value="Trypsin_2"/>
    <property type="match status" value="1"/>
</dbReference>
<dbReference type="InterPro" id="IPR001478">
    <property type="entry name" value="PDZ"/>
</dbReference>
<keyword evidence="7" id="KW-1185">Reference proteome</keyword>
<sequence length="350" mass="35879">MTKLRMLSSVLVLIAALSTGCAHQRPGDSQPSTSTNTGAPTTTAPNAPTPASEPPGGYVDVVKEVTPSIVTIEAKPRMGSGVVLRSDVVVTNAHVVGDAREVTIVFADGQDSSGKVLATDRITDLAVVRSQRTGLPVPKFRTDLPQPGERALAIGSPLGFQHSVTAGIISGLHRNIPGSAAENPSLVDLIQTDASISPGNSGGALLDATGRVVGINEAYIPPSAGAVSLGFAIPSATVLDIADQLLAHGKALHPYLGVSLGPLTPAIRRLSGLDVDQGALVLGMDPDAPAAKAGVRPGDVIVELAGQPVRTIEDVLTALRQTQPGETQPLVFIRRGERHEVKVTIGATPG</sequence>
<keyword evidence="4" id="KW-0732">Signal</keyword>
<feature type="signal peptide" evidence="4">
    <location>
        <begin position="1"/>
        <end position="24"/>
    </location>
</feature>
<protein>
    <submittedName>
        <fullName evidence="6">Peptidase S1 and S6, chymotrypsin/Hap [Saccharopolyspora erythraea NRRL 2338]</fullName>
    </submittedName>
</protein>
<dbReference type="RefSeq" id="WP_244917395.1">
    <property type="nucleotide sequence ID" value="NZ_UEGW01000001.1"/>
</dbReference>
<dbReference type="Proteomes" id="UP000252015">
    <property type="component" value="Unassembled WGS sequence"/>
</dbReference>
<dbReference type="InterPro" id="IPR009003">
    <property type="entry name" value="Peptidase_S1_PA"/>
</dbReference>
<reference evidence="6 7" key="1">
    <citation type="submission" date="2018-05" db="EMBL/GenBank/DDBJ databases">
        <authorList>
            <consortium name="IHU Genomes"/>
        </authorList>
    </citation>
    <scope>NUCLEOTIDE SEQUENCE [LARGE SCALE GENOMIC DNA]</scope>
    <source>
        <strain evidence="6 7">P7336</strain>
    </source>
</reference>
<dbReference type="PANTHER" id="PTHR43343:SF3">
    <property type="entry name" value="PROTEASE DO-LIKE 8, CHLOROPLASTIC"/>
    <property type="match status" value="1"/>
</dbReference>
<dbReference type="InterPro" id="IPR051201">
    <property type="entry name" value="Chloro_Bact_Ser_Proteases"/>
</dbReference>
<dbReference type="Gene3D" id="2.30.42.10">
    <property type="match status" value="1"/>
</dbReference>
<accession>A0A375YTI0</accession>
<feature type="chain" id="PRO_5016647023" evidence="4">
    <location>
        <begin position="25"/>
        <end position="350"/>
    </location>
</feature>
<dbReference type="InterPro" id="IPR001940">
    <property type="entry name" value="Peptidase_S1C"/>
</dbReference>
<dbReference type="PRINTS" id="PR00834">
    <property type="entry name" value="PROTEASES2C"/>
</dbReference>
<name>A0A375YTI0_MYCSH</name>
<organism evidence="6 7">
    <name type="scientific">Mycobacterium shimoidei</name>
    <dbReference type="NCBI Taxonomy" id="29313"/>
    <lineage>
        <taxon>Bacteria</taxon>
        <taxon>Bacillati</taxon>
        <taxon>Actinomycetota</taxon>
        <taxon>Actinomycetes</taxon>
        <taxon>Mycobacteriales</taxon>
        <taxon>Mycobacteriaceae</taxon>
        <taxon>Mycobacterium</taxon>
    </lineage>
</organism>
<evidence type="ECO:0000256" key="3">
    <source>
        <dbReference type="SAM" id="MobiDB-lite"/>
    </source>
</evidence>
<dbReference type="InterPro" id="IPR036034">
    <property type="entry name" value="PDZ_sf"/>
</dbReference>
<dbReference type="SMART" id="SM00228">
    <property type="entry name" value="PDZ"/>
    <property type="match status" value="1"/>
</dbReference>
<evidence type="ECO:0000313" key="7">
    <source>
        <dbReference type="Proteomes" id="UP000252015"/>
    </source>
</evidence>
<dbReference type="PROSITE" id="PS50106">
    <property type="entry name" value="PDZ"/>
    <property type="match status" value="1"/>
</dbReference>
<dbReference type="STRING" id="29313.BHQ16_21415"/>
<evidence type="ECO:0000259" key="5">
    <source>
        <dbReference type="PROSITE" id="PS50106"/>
    </source>
</evidence>
<feature type="compositionally biased region" description="Low complexity" evidence="3">
    <location>
        <begin position="31"/>
        <end position="46"/>
    </location>
</feature>
<dbReference type="GO" id="GO:0006508">
    <property type="term" value="P:proteolysis"/>
    <property type="evidence" value="ECO:0007669"/>
    <property type="project" value="UniProtKB-KW"/>
</dbReference>
<feature type="domain" description="PDZ" evidence="5">
    <location>
        <begin position="272"/>
        <end position="322"/>
    </location>
</feature>
<gene>
    <name evidence="6" type="ORF">MSP7336_00371</name>
</gene>
<dbReference type="Gene3D" id="2.40.10.120">
    <property type="match status" value="1"/>
</dbReference>
<dbReference type="SUPFAM" id="SSF50156">
    <property type="entry name" value="PDZ domain-like"/>
    <property type="match status" value="1"/>
</dbReference>
<proteinExistence type="predicted"/>
<keyword evidence="1" id="KW-0645">Protease</keyword>
<dbReference type="PROSITE" id="PS51257">
    <property type="entry name" value="PROKAR_LIPOPROTEIN"/>
    <property type="match status" value="1"/>
</dbReference>
<dbReference type="EMBL" id="UEGW01000001">
    <property type="protein sequence ID" value="SRX92147.1"/>
    <property type="molecule type" value="Genomic_DNA"/>
</dbReference>
<keyword evidence="2" id="KW-0378">Hydrolase</keyword>
<dbReference type="InterPro" id="IPR041489">
    <property type="entry name" value="PDZ_6"/>
</dbReference>
<evidence type="ECO:0000256" key="1">
    <source>
        <dbReference type="ARBA" id="ARBA00022670"/>
    </source>
</evidence>
<dbReference type="SUPFAM" id="SSF50494">
    <property type="entry name" value="Trypsin-like serine proteases"/>
    <property type="match status" value="1"/>
</dbReference>
<dbReference type="Pfam" id="PF17820">
    <property type="entry name" value="PDZ_6"/>
    <property type="match status" value="1"/>
</dbReference>
<dbReference type="PANTHER" id="PTHR43343">
    <property type="entry name" value="PEPTIDASE S12"/>
    <property type="match status" value="1"/>
</dbReference>
<evidence type="ECO:0000256" key="2">
    <source>
        <dbReference type="ARBA" id="ARBA00022801"/>
    </source>
</evidence>
<feature type="region of interest" description="Disordered" evidence="3">
    <location>
        <begin position="22"/>
        <end position="57"/>
    </location>
</feature>
<evidence type="ECO:0000256" key="4">
    <source>
        <dbReference type="SAM" id="SignalP"/>
    </source>
</evidence>
<evidence type="ECO:0000313" key="6">
    <source>
        <dbReference type="EMBL" id="SRX92147.1"/>
    </source>
</evidence>